<dbReference type="Gene3D" id="3.20.20.70">
    <property type="entry name" value="Aldolase class I"/>
    <property type="match status" value="1"/>
</dbReference>
<keyword evidence="6 9" id="KW-0456">Lyase</keyword>
<evidence type="ECO:0000259" key="13">
    <source>
        <dbReference type="SMART" id="SM00934"/>
    </source>
</evidence>
<gene>
    <name evidence="9" type="primary">pyrF</name>
    <name evidence="14" type="ORF">SAMN05421839_102176</name>
</gene>
<dbReference type="SMART" id="SM00934">
    <property type="entry name" value="OMPdecase"/>
    <property type="match status" value="1"/>
</dbReference>
<dbReference type="InterPro" id="IPR014732">
    <property type="entry name" value="OMPdecase"/>
</dbReference>
<feature type="active site" description="For OMPdecase activity" evidence="10">
    <location>
        <position position="63"/>
    </location>
</feature>
<organism evidence="14 15">
    <name type="scientific">Halolactibacillus halophilus</name>
    <dbReference type="NCBI Taxonomy" id="306540"/>
    <lineage>
        <taxon>Bacteria</taxon>
        <taxon>Bacillati</taxon>
        <taxon>Bacillota</taxon>
        <taxon>Bacilli</taxon>
        <taxon>Bacillales</taxon>
        <taxon>Bacillaceae</taxon>
        <taxon>Halolactibacillus</taxon>
    </lineage>
</organism>
<evidence type="ECO:0000256" key="11">
    <source>
        <dbReference type="PIRSR" id="PIRSR614732-2"/>
    </source>
</evidence>
<dbReference type="EC" id="4.1.1.23" evidence="9"/>
<feature type="active site" description="Proton donor" evidence="9">
    <location>
        <position position="63"/>
    </location>
</feature>
<dbReference type="InterPro" id="IPR018089">
    <property type="entry name" value="OMPdecase_AS"/>
</dbReference>
<comment type="function">
    <text evidence="1 9">Catalyzes the decarboxylation of orotidine 5'-monophosphate (OMP) to uridine 5'-monophosphate (UMP).</text>
</comment>
<evidence type="ECO:0000256" key="8">
    <source>
        <dbReference type="ARBA" id="ARBA00061012"/>
    </source>
</evidence>
<dbReference type="EMBL" id="FOXC01000002">
    <property type="protein sequence ID" value="SFO99360.1"/>
    <property type="molecule type" value="Genomic_DNA"/>
</dbReference>
<dbReference type="UniPathway" id="UPA00070">
    <property type="reaction ID" value="UER00120"/>
</dbReference>
<dbReference type="InterPro" id="IPR011060">
    <property type="entry name" value="RibuloseP-bd_barrel"/>
</dbReference>
<name>A0A1I5LQ08_9BACI</name>
<comment type="catalytic activity">
    <reaction evidence="7 9 12">
        <text>orotidine 5'-phosphate + H(+) = UMP + CO2</text>
        <dbReference type="Rhea" id="RHEA:11596"/>
        <dbReference type="ChEBI" id="CHEBI:15378"/>
        <dbReference type="ChEBI" id="CHEBI:16526"/>
        <dbReference type="ChEBI" id="CHEBI:57538"/>
        <dbReference type="ChEBI" id="CHEBI:57865"/>
        <dbReference type="EC" id="4.1.1.23"/>
    </reaction>
</comment>
<dbReference type="GO" id="GO:0044205">
    <property type="term" value="P:'de novo' UMP biosynthetic process"/>
    <property type="evidence" value="ECO:0007669"/>
    <property type="project" value="UniProtKB-UniRule"/>
</dbReference>
<evidence type="ECO:0000313" key="14">
    <source>
        <dbReference type="EMBL" id="SFO99360.1"/>
    </source>
</evidence>
<evidence type="ECO:0000256" key="10">
    <source>
        <dbReference type="PIRSR" id="PIRSR614732-1"/>
    </source>
</evidence>
<feature type="binding site" evidence="9">
    <location>
        <begin position="61"/>
        <end position="70"/>
    </location>
    <ligand>
        <name>substrate</name>
    </ligand>
</feature>
<comment type="pathway">
    <text evidence="2 9 12">Pyrimidine metabolism; UMP biosynthesis via de novo pathway; UMP from orotate: step 2/2.</text>
</comment>
<dbReference type="HAMAP" id="MF_01200_B">
    <property type="entry name" value="OMPdecase_type1_B"/>
    <property type="match status" value="1"/>
</dbReference>
<keyword evidence="4 9" id="KW-0210">Decarboxylase</keyword>
<dbReference type="InterPro" id="IPR013785">
    <property type="entry name" value="Aldolase_TIM"/>
</dbReference>
<dbReference type="NCBIfam" id="TIGR01740">
    <property type="entry name" value="pyrF"/>
    <property type="match status" value="1"/>
</dbReference>
<dbReference type="AlphaFoldDB" id="A0A1I5LQ08"/>
<feature type="binding site" evidence="9 11">
    <location>
        <position position="214"/>
    </location>
    <ligand>
        <name>substrate</name>
    </ligand>
</feature>
<evidence type="ECO:0000256" key="7">
    <source>
        <dbReference type="ARBA" id="ARBA00049157"/>
    </source>
</evidence>
<comment type="subunit">
    <text evidence="3 9">Homodimer.</text>
</comment>
<dbReference type="CDD" id="cd04725">
    <property type="entry name" value="OMP_decarboxylase_like"/>
    <property type="match status" value="1"/>
</dbReference>
<evidence type="ECO:0000256" key="2">
    <source>
        <dbReference type="ARBA" id="ARBA00004861"/>
    </source>
</evidence>
<feature type="domain" description="Orotidine 5'-phosphate decarboxylase" evidence="13">
    <location>
        <begin position="6"/>
        <end position="229"/>
    </location>
</feature>
<keyword evidence="5 9" id="KW-0665">Pyrimidine biosynthesis</keyword>
<dbReference type="STRING" id="306540.SAMN05421839_102176"/>
<sequence length="237" mass="26589">MLMRKPIYLALDFEDFQTADQFLIKHQLTDVPVKVGMELFYREGPDVIKRLRARNQDVFLDLKLHDIPTTVYKAMKNIAKLDVQMTNVHALGSAEMIKRAKEGLIEGSTSNVADLIAVTILTSHNDQTLRDELKLNQTVDETVIDLAALAKQNGADGVVCSALEVPKIKARFGQEFLTVTPGIRLTDTNVNDQQRIATPELAKKNGADYLVIGRSITQSENPRQQYLKAWEAVNRDI</sequence>
<reference evidence="14 15" key="1">
    <citation type="submission" date="2016-10" db="EMBL/GenBank/DDBJ databases">
        <authorList>
            <person name="de Groot N.N."/>
        </authorList>
    </citation>
    <scope>NUCLEOTIDE SEQUENCE [LARGE SCALE GENOMIC DNA]</scope>
    <source>
        <strain evidence="14 15">DSM 17073</strain>
    </source>
</reference>
<dbReference type="SUPFAM" id="SSF51366">
    <property type="entry name" value="Ribulose-phoshate binding barrel"/>
    <property type="match status" value="1"/>
</dbReference>
<feature type="binding site" evidence="9 11">
    <location>
        <position position="34"/>
    </location>
    <ligand>
        <name>substrate</name>
    </ligand>
</feature>
<evidence type="ECO:0000256" key="6">
    <source>
        <dbReference type="ARBA" id="ARBA00023239"/>
    </source>
</evidence>
<dbReference type="NCBIfam" id="NF001273">
    <property type="entry name" value="PRK00230.1"/>
    <property type="match status" value="1"/>
</dbReference>
<feature type="binding site" evidence="9 11">
    <location>
        <position position="193"/>
    </location>
    <ligand>
        <name>substrate</name>
    </ligand>
</feature>
<dbReference type="PANTHER" id="PTHR32119:SF2">
    <property type="entry name" value="OROTIDINE 5'-PHOSPHATE DECARBOXYLASE"/>
    <property type="match status" value="1"/>
</dbReference>
<evidence type="ECO:0000256" key="12">
    <source>
        <dbReference type="RuleBase" id="RU000512"/>
    </source>
</evidence>
<dbReference type="InterPro" id="IPR001754">
    <property type="entry name" value="OMPdeCOase_dom"/>
</dbReference>
<feature type="binding site" evidence="9 11">
    <location>
        <position position="122"/>
    </location>
    <ligand>
        <name>substrate</name>
    </ligand>
</feature>
<dbReference type="GO" id="GO:0006207">
    <property type="term" value="P:'de novo' pyrimidine nucleobase biosynthetic process"/>
    <property type="evidence" value="ECO:0007669"/>
    <property type="project" value="InterPro"/>
</dbReference>
<dbReference type="PANTHER" id="PTHR32119">
    <property type="entry name" value="OROTIDINE 5'-PHOSPHATE DECARBOXYLASE"/>
    <property type="match status" value="1"/>
</dbReference>
<evidence type="ECO:0000256" key="1">
    <source>
        <dbReference type="ARBA" id="ARBA00002356"/>
    </source>
</evidence>
<dbReference type="PROSITE" id="PS00156">
    <property type="entry name" value="OMPDECASE"/>
    <property type="match status" value="1"/>
</dbReference>
<comment type="similarity">
    <text evidence="8 9">Belongs to the OMP decarboxylase family. Type 1 subfamily.</text>
</comment>
<evidence type="ECO:0000256" key="9">
    <source>
        <dbReference type="HAMAP-Rule" id="MF_01200"/>
    </source>
</evidence>
<feature type="active site" description="For OMPdecase activity" evidence="10">
    <location>
        <position position="66"/>
    </location>
</feature>
<dbReference type="Pfam" id="PF00215">
    <property type="entry name" value="OMPdecase"/>
    <property type="match status" value="1"/>
</dbReference>
<dbReference type="GO" id="GO:0004590">
    <property type="term" value="F:orotidine-5'-phosphate decarboxylase activity"/>
    <property type="evidence" value="ECO:0007669"/>
    <property type="project" value="UniProtKB-UniRule"/>
</dbReference>
<feature type="binding site" evidence="9 11">
    <location>
        <position position="213"/>
    </location>
    <ligand>
        <name>substrate</name>
    </ligand>
</feature>
<protein>
    <recommendedName>
        <fullName evidence="9">Orotidine 5'-phosphate decarboxylase</fullName>
        <ecNumber evidence="9">4.1.1.23</ecNumber>
    </recommendedName>
    <alternativeName>
        <fullName evidence="9">OMP decarboxylase</fullName>
        <shortName evidence="9">OMPDCase</shortName>
        <shortName evidence="9">OMPdecase</shortName>
    </alternativeName>
</protein>
<dbReference type="FunFam" id="3.20.20.70:FF:000015">
    <property type="entry name" value="Orotidine 5'-phosphate decarboxylase"/>
    <property type="match status" value="1"/>
</dbReference>
<feature type="binding site" evidence="9 11">
    <location>
        <position position="184"/>
    </location>
    <ligand>
        <name>substrate</name>
    </ligand>
</feature>
<feature type="binding site" evidence="9 11">
    <location>
        <position position="12"/>
    </location>
    <ligand>
        <name>substrate</name>
    </ligand>
</feature>
<evidence type="ECO:0000256" key="3">
    <source>
        <dbReference type="ARBA" id="ARBA00011738"/>
    </source>
</evidence>
<evidence type="ECO:0000256" key="5">
    <source>
        <dbReference type="ARBA" id="ARBA00022975"/>
    </source>
</evidence>
<proteinExistence type="inferred from homology"/>
<dbReference type="Proteomes" id="UP000242243">
    <property type="component" value="Unassembled WGS sequence"/>
</dbReference>
<feature type="active site" description="For OMPdecase activity" evidence="10">
    <location>
        <position position="61"/>
    </location>
</feature>
<evidence type="ECO:0000256" key="4">
    <source>
        <dbReference type="ARBA" id="ARBA00022793"/>
    </source>
</evidence>
<dbReference type="InterPro" id="IPR047596">
    <property type="entry name" value="OMPdecase_bac"/>
</dbReference>
<dbReference type="GO" id="GO:0005829">
    <property type="term" value="C:cytosol"/>
    <property type="evidence" value="ECO:0007669"/>
    <property type="project" value="TreeGrafter"/>
</dbReference>
<accession>A0A1I5LQ08</accession>
<evidence type="ECO:0000313" key="15">
    <source>
        <dbReference type="Proteomes" id="UP000242243"/>
    </source>
</evidence>